<accession>A0A183UCU8</accession>
<proteinExistence type="predicted"/>
<evidence type="ECO:0000313" key="3">
    <source>
        <dbReference type="Proteomes" id="UP000050794"/>
    </source>
</evidence>
<keyword evidence="3" id="KW-1185">Reference proteome</keyword>
<dbReference type="AlphaFoldDB" id="A0A183UCU8"/>
<keyword evidence="1" id="KW-1133">Transmembrane helix</keyword>
<gene>
    <name evidence="2" type="ORF">TCNE_LOCUS6318</name>
</gene>
<feature type="transmembrane region" description="Helical" evidence="1">
    <location>
        <begin position="44"/>
        <end position="62"/>
    </location>
</feature>
<keyword evidence="1" id="KW-0812">Transmembrane</keyword>
<dbReference type="EMBL" id="UYWY01019473">
    <property type="protein sequence ID" value="VDM37628.1"/>
    <property type="molecule type" value="Genomic_DNA"/>
</dbReference>
<dbReference type="Proteomes" id="UP000050794">
    <property type="component" value="Unassembled WGS sequence"/>
</dbReference>
<sequence length="92" mass="10701">MEVLSYLAQAAGTTTRLQTRQLIRTYEYIHRHEFMRSKSMTTDFFISLSYVYLITVILRWFHSALLTSHTVKLGGSLIEMQRTHDTSSRVGT</sequence>
<name>A0A183UCU8_TOXCA</name>
<keyword evidence="1" id="KW-0472">Membrane</keyword>
<protein>
    <submittedName>
        <fullName evidence="4">Gustatory receptor</fullName>
    </submittedName>
</protein>
<organism evidence="3 4">
    <name type="scientific">Toxocara canis</name>
    <name type="common">Canine roundworm</name>
    <dbReference type="NCBI Taxonomy" id="6265"/>
    <lineage>
        <taxon>Eukaryota</taxon>
        <taxon>Metazoa</taxon>
        <taxon>Ecdysozoa</taxon>
        <taxon>Nematoda</taxon>
        <taxon>Chromadorea</taxon>
        <taxon>Rhabditida</taxon>
        <taxon>Spirurina</taxon>
        <taxon>Ascaridomorpha</taxon>
        <taxon>Ascaridoidea</taxon>
        <taxon>Toxocaridae</taxon>
        <taxon>Toxocara</taxon>
    </lineage>
</organism>
<reference evidence="4" key="1">
    <citation type="submission" date="2016-06" db="UniProtKB">
        <authorList>
            <consortium name="WormBaseParasite"/>
        </authorList>
    </citation>
    <scope>IDENTIFICATION</scope>
</reference>
<evidence type="ECO:0000313" key="2">
    <source>
        <dbReference type="EMBL" id="VDM37628.1"/>
    </source>
</evidence>
<evidence type="ECO:0000256" key="1">
    <source>
        <dbReference type="SAM" id="Phobius"/>
    </source>
</evidence>
<dbReference type="WBParaSite" id="TCNE_0000631801-mRNA-1">
    <property type="protein sequence ID" value="TCNE_0000631801-mRNA-1"/>
    <property type="gene ID" value="TCNE_0000631801"/>
</dbReference>
<reference evidence="2 3" key="2">
    <citation type="submission" date="2018-11" db="EMBL/GenBank/DDBJ databases">
        <authorList>
            <consortium name="Pathogen Informatics"/>
        </authorList>
    </citation>
    <scope>NUCLEOTIDE SEQUENCE [LARGE SCALE GENOMIC DNA]</scope>
</reference>
<evidence type="ECO:0000313" key="4">
    <source>
        <dbReference type="WBParaSite" id="TCNE_0000631801-mRNA-1"/>
    </source>
</evidence>